<organism evidence="6 7">
    <name type="scientific">Batrachochytrium dendrobatidis (strain JEL423)</name>
    <dbReference type="NCBI Taxonomy" id="403673"/>
    <lineage>
        <taxon>Eukaryota</taxon>
        <taxon>Fungi</taxon>
        <taxon>Fungi incertae sedis</taxon>
        <taxon>Chytridiomycota</taxon>
        <taxon>Chytridiomycota incertae sedis</taxon>
        <taxon>Chytridiomycetes</taxon>
        <taxon>Rhizophydiales</taxon>
        <taxon>Rhizophydiales incertae sedis</taxon>
        <taxon>Batrachochytrium</taxon>
    </lineage>
</organism>
<dbReference type="InterPro" id="IPR012959">
    <property type="entry name" value="CPL_dom"/>
</dbReference>
<dbReference type="VEuPathDB" id="FungiDB:BDEG_24067"/>
<keyword evidence="2" id="KW-0694">RNA-binding</keyword>
<feature type="region of interest" description="Disordered" evidence="4">
    <location>
        <begin position="541"/>
        <end position="561"/>
    </location>
</feature>
<dbReference type="Pfam" id="PF08144">
    <property type="entry name" value="CPL"/>
    <property type="match status" value="1"/>
</dbReference>
<dbReference type="GO" id="GO:0005730">
    <property type="term" value="C:nucleolus"/>
    <property type="evidence" value="ECO:0007669"/>
    <property type="project" value="TreeGrafter"/>
</dbReference>
<feature type="compositionally biased region" description="Basic and acidic residues" evidence="4">
    <location>
        <begin position="54"/>
        <end position="89"/>
    </location>
</feature>
<dbReference type="GO" id="GO:0006417">
    <property type="term" value="P:regulation of translation"/>
    <property type="evidence" value="ECO:0007669"/>
    <property type="project" value="TreeGrafter"/>
</dbReference>
<dbReference type="InterPro" id="IPR040059">
    <property type="entry name" value="PUM3"/>
</dbReference>
<evidence type="ECO:0000256" key="1">
    <source>
        <dbReference type="ARBA" id="ARBA00022737"/>
    </source>
</evidence>
<dbReference type="PANTHER" id="PTHR13389">
    <property type="entry name" value="PUMILIO HOMOLOG 3"/>
    <property type="match status" value="1"/>
</dbReference>
<dbReference type="FunFam" id="1.25.10.10:FF:001413">
    <property type="entry name" value="Uncharacterized protein"/>
    <property type="match status" value="1"/>
</dbReference>
<dbReference type="GO" id="GO:0003729">
    <property type="term" value="F:mRNA binding"/>
    <property type="evidence" value="ECO:0007669"/>
    <property type="project" value="TreeGrafter"/>
</dbReference>
<evidence type="ECO:0000256" key="3">
    <source>
        <dbReference type="PROSITE-ProRule" id="PRU00317"/>
    </source>
</evidence>
<dbReference type="AlphaFoldDB" id="A0A177WJK9"/>
<dbReference type="PROSITE" id="PS50302">
    <property type="entry name" value="PUM"/>
    <property type="match status" value="2"/>
</dbReference>
<dbReference type="InterPro" id="IPR011989">
    <property type="entry name" value="ARM-like"/>
</dbReference>
<dbReference type="InterPro" id="IPR016024">
    <property type="entry name" value="ARM-type_fold"/>
</dbReference>
<dbReference type="Pfam" id="PF00806">
    <property type="entry name" value="PUF"/>
    <property type="match status" value="3"/>
</dbReference>
<gene>
    <name evidence="6" type="ORF">BDEG_24067</name>
</gene>
<dbReference type="eggNOG" id="KOG2050">
    <property type="taxonomic scope" value="Eukaryota"/>
</dbReference>
<accession>A0A177WJK9</accession>
<protein>
    <recommendedName>
        <fullName evidence="5">PUM-HD domain-containing protein</fullName>
    </recommendedName>
</protein>
<reference evidence="6 7" key="2">
    <citation type="submission" date="2016-05" db="EMBL/GenBank/DDBJ databases">
        <title>Lineage-specific infection strategies underlie the spectrum of fungal disease in amphibians.</title>
        <authorList>
            <person name="Cuomo C.A."/>
            <person name="Farrer R.A."/>
            <person name="James T."/>
            <person name="Longcore J."/>
            <person name="Birren B."/>
        </authorList>
    </citation>
    <scope>NUCLEOTIDE SEQUENCE [LARGE SCALE GENOMIC DNA]</scope>
    <source>
        <strain evidence="6 7">JEL423</strain>
    </source>
</reference>
<feature type="repeat" description="Pumilio" evidence="3">
    <location>
        <begin position="314"/>
        <end position="350"/>
    </location>
</feature>
<dbReference type="InterPro" id="IPR033133">
    <property type="entry name" value="PUM-HD"/>
</dbReference>
<evidence type="ECO:0000256" key="4">
    <source>
        <dbReference type="SAM" id="MobiDB-lite"/>
    </source>
</evidence>
<keyword evidence="1" id="KW-0677">Repeat</keyword>
<dbReference type="PROSITE" id="PS50303">
    <property type="entry name" value="PUM_HD"/>
    <property type="match status" value="1"/>
</dbReference>
<feature type="domain" description="PUM-HD" evidence="5">
    <location>
        <begin position="99"/>
        <end position="512"/>
    </location>
</feature>
<feature type="region of interest" description="Disordered" evidence="4">
    <location>
        <begin position="739"/>
        <end position="766"/>
    </location>
</feature>
<dbReference type="EMBL" id="DS022304">
    <property type="protein sequence ID" value="OAJ40319.1"/>
    <property type="molecule type" value="Genomic_DNA"/>
</dbReference>
<feature type="compositionally biased region" description="Acidic residues" evidence="4">
    <location>
        <begin position="22"/>
        <end position="53"/>
    </location>
</feature>
<name>A0A177WJK9_BATDL</name>
<dbReference type="Proteomes" id="UP000077115">
    <property type="component" value="Unassembled WGS sequence"/>
</dbReference>
<evidence type="ECO:0000313" key="7">
    <source>
        <dbReference type="Proteomes" id="UP000077115"/>
    </source>
</evidence>
<dbReference type="PANTHER" id="PTHR13389:SF0">
    <property type="entry name" value="PUMILIO HOMOLOG 3"/>
    <property type="match status" value="1"/>
</dbReference>
<sequence length="781" mass="87675">MVHLDNRKSIKRQKQPTVQSDHDEDMDEFSDDPQEFELDNVADEYPTEDAEDESTYKDYDEKKEKTSEEMEKNRLARTEQKALTKDRKMQRSHAPMITEAKAIWEELRQKRLKKQERRELMNRMMLLVSGKAKDIIFKHDASRIIQCCLKYGTPTQRDQIAKELSGHYAQLSQSQYGRFIVSKILNYCSQEYRSAVIKEFYGKVRKLIRHKEASLILDEAYSQFANSAQRAALMEEFYGPEYAVFKSLDGSRTLQSLLETEPDKKPTILRHLRQALDSVLQKGSFNLAKTPILHRAIYEYISLADIKVAKDMIELLKDHLVHILHTRDGARIAQYCILHATPKDRKSIIKSFKGFVHAIAQEQYGHTVLLSCFECIDDTVIVSKSLIAELLSPSSSSHAPGTEKTASGIATSAAGAAASISELLRNKYASRVILFILDGRNKKYQPAYIIQELSSMDSIRTQTTKKDDATRQQQLLAASAPLIVQAVAAHANELLRDRTGGQVIVETLYKLHIDVSSVTNAILKLVPENLDPQGIRHSTKTIFSDDNEKDAEQAESADQTMDDLTENNLESTASDQEKSTKLFNAVSKLKSEHDAANLQAQGLDMDSSLFVNRASTWTLKQLVGRFQAGASTRVALVDANADSKSATNSTLAWQPEFASSLFDLVAPHFPTWLEYCAKDPSSRSGTALIFVAMFETAREADKSLTVSKDLIKRMKKSATKVNFNTLKLTIKSAKDAKSTENAKSVPLKKTSKRKIGNSEGSETKTAEPSMFAIETLISYLS</sequence>
<dbReference type="InterPro" id="IPR001313">
    <property type="entry name" value="Pumilio_RNA-bd_rpt"/>
</dbReference>
<evidence type="ECO:0000313" key="6">
    <source>
        <dbReference type="EMBL" id="OAJ40319.1"/>
    </source>
</evidence>
<dbReference type="OrthoDB" id="497380at2759"/>
<feature type="compositionally biased region" description="Acidic residues" evidence="4">
    <location>
        <begin position="545"/>
        <end position="561"/>
    </location>
</feature>
<evidence type="ECO:0000259" key="5">
    <source>
        <dbReference type="PROSITE" id="PS50303"/>
    </source>
</evidence>
<dbReference type="SUPFAM" id="SSF48371">
    <property type="entry name" value="ARM repeat"/>
    <property type="match status" value="1"/>
</dbReference>
<dbReference type="SMART" id="SM00025">
    <property type="entry name" value="Pumilio"/>
    <property type="match status" value="6"/>
</dbReference>
<feature type="region of interest" description="Disordered" evidence="4">
    <location>
        <begin position="1"/>
        <end position="94"/>
    </location>
</feature>
<dbReference type="STRING" id="403673.A0A177WJK9"/>
<evidence type="ECO:0000256" key="2">
    <source>
        <dbReference type="ARBA" id="ARBA00022884"/>
    </source>
</evidence>
<dbReference type="Gene3D" id="1.25.10.10">
    <property type="entry name" value="Leucine-rich Repeat Variant"/>
    <property type="match status" value="2"/>
</dbReference>
<proteinExistence type="predicted"/>
<reference evidence="6 7" key="1">
    <citation type="submission" date="2006-10" db="EMBL/GenBank/DDBJ databases">
        <title>The Genome Sequence of Batrachochytrium dendrobatidis JEL423.</title>
        <authorList>
            <consortium name="The Broad Institute Genome Sequencing Platform"/>
            <person name="Birren B."/>
            <person name="Lander E."/>
            <person name="Galagan J."/>
            <person name="Cuomo C."/>
            <person name="Devon K."/>
            <person name="Jaffe D."/>
            <person name="Butler J."/>
            <person name="Alvarez P."/>
            <person name="Gnerre S."/>
            <person name="Grabherr M."/>
            <person name="Kleber M."/>
            <person name="Mauceli E."/>
            <person name="Brockman W."/>
            <person name="Young S."/>
            <person name="LaButti K."/>
            <person name="Sykes S."/>
            <person name="DeCaprio D."/>
            <person name="Crawford M."/>
            <person name="Koehrsen M."/>
            <person name="Engels R."/>
            <person name="Montgomery P."/>
            <person name="Pearson M."/>
            <person name="Howarth C."/>
            <person name="Larson L."/>
            <person name="White J."/>
            <person name="O'Leary S."/>
            <person name="Kodira C."/>
            <person name="Zeng Q."/>
            <person name="Yandava C."/>
            <person name="Alvarado L."/>
            <person name="Longcore J."/>
            <person name="James T."/>
        </authorList>
    </citation>
    <scope>NUCLEOTIDE SEQUENCE [LARGE SCALE GENOMIC DNA]</scope>
    <source>
        <strain evidence="6 7">JEL423</strain>
    </source>
</reference>
<feature type="repeat" description="Pumilio" evidence="3">
    <location>
        <begin position="163"/>
        <end position="198"/>
    </location>
</feature>